<dbReference type="SMART" id="SM00671">
    <property type="entry name" value="SEL1"/>
    <property type="match status" value="5"/>
</dbReference>
<dbReference type="InterPro" id="IPR051726">
    <property type="entry name" value="Chitin_Synth_Reg"/>
</dbReference>
<reference evidence="3 4" key="1">
    <citation type="journal article" date="2016" name="Mol. Biol. Evol.">
        <title>Comparative Genomics of Early-Diverging Mushroom-Forming Fungi Provides Insights into the Origins of Lignocellulose Decay Capabilities.</title>
        <authorList>
            <person name="Nagy L.G."/>
            <person name="Riley R."/>
            <person name="Tritt A."/>
            <person name="Adam C."/>
            <person name="Daum C."/>
            <person name="Floudas D."/>
            <person name="Sun H."/>
            <person name="Yadav J.S."/>
            <person name="Pangilinan J."/>
            <person name="Larsson K.H."/>
            <person name="Matsuura K."/>
            <person name="Barry K."/>
            <person name="Labutti K."/>
            <person name="Kuo R."/>
            <person name="Ohm R.A."/>
            <person name="Bhattacharya S.S."/>
            <person name="Shirouzu T."/>
            <person name="Yoshinaga Y."/>
            <person name="Martin F.M."/>
            <person name="Grigoriev I.V."/>
            <person name="Hibbett D.S."/>
        </authorList>
    </citation>
    <scope>NUCLEOTIDE SEQUENCE [LARGE SCALE GENOMIC DNA]</scope>
    <source>
        <strain evidence="3 4">HHB10207 ss-3</strain>
    </source>
</reference>
<dbReference type="Gene3D" id="1.25.40.10">
    <property type="entry name" value="Tetratricopeptide repeat domain"/>
    <property type="match status" value="1"/>
</dbReference>
<dbReference type="AlphaFoldDB" id="A0A166G9I8"/>
<keyword evidence="1" id="KW-0677">Repeat</keyword>
<dbReference type="SUPFAM" id="SSF81901">
    <property type="entry name" value="HCP-like"/>
    <property type="match status" value="2"/>
</dbReference>
<feature type="region of interest" description="Disordered" evidence="2">
    <location>
        <begin position="565"/>
        <end position="604"/>
    </location>
</feature>
<dbReference type="PANTHER" id="PTHR46430:SF2">
    <property type="entry name" value="CHITIN SYNTHASE REGULATORY FACTOR 4"/>
    <property type="match status" value="1"/>
</dbReference>
<dbReference type="Proteomes" id="UP000076798">
    <property type="component" value="Unassembled WGS sequence"/>
</dbReference>
<dbReference type="InterPro" id="IPR011990">
    <property type="entry name" value="TPR-like_helical_dom_sf"/>
</dbReference>
<keyword evidence="4" id="KW-1185">Reference proteome</keyword>
<evidence type="ECO:0000256" key="2">
    <source>
        <dbReference type="SAM" id="MobiDB-lite"/>
    </source>
</evidence>
<feature type="region of interest" description="Disordered" evidence="2">
    <location>
        <begin position="618"/>
        <end position="766"/>
    </location>
</feature>
<dbReference type="PANTHER" id="PTHR46430">
    <property type="entry name" value="PROTEIN SKT5-RELATED"/>
    <property type="match status" value="1"/>
</dbReference>
<proteinExistence type="predicted"/>
<feature type="compositionally biased region" description="Pro residues" evidence="2">
    <location>
        <begin position="1"/>
        <end position="10"/>
    </location>
</feature>
<feature type="compositionally biased region" description="Pro residues" evidence="2">
    <location>
        <begin position="170"/>
        <end position="184"/>
    </location>
</feature>
<dbReference type="InterPro" id="IPR006597">
    <property type="entry name" value="Sel1-like"/>
</dbReference>
<accession>A0A166G9I8</accession>
<dbReference type="EMBL" id="KV428021">
    <property type="protein sequence ID" value="KZT41450.1"/>
    <property type="molecule type" value="Genomic_DNA"/>
</dbReference>
<evidence type="ECO:0000313" key="3">
    <source>
        <dbReference type="EMBL" id="KZT41450.1"/>
    </source>
</evidence>
<evidence type="ECO:0000256" key="1">
    <source>
        <dbReference type="ARBA" id="ARBA00022737"/>
    </source>
</evidence>
<feature type="compositionally biased region" description="Pro residues" evidence="2">
    <location>
        <begin position="662"/>
        <end position="674"/>
    </location>
</feature>
<dbReference type="PRINTS" id="PR01217">
    <property type="entry name" value="PRICHEXTENSN"/>
</dbReference>
<feature type="compositionally biased region" description="Polar residues" evidence="2">
    <location>
        <begin position="703"/>
        <end position="713"/>
    </location>
</feature>
<protein>
    <submittedName>
        <fullName evidence="3">HCP-like protein</fullName>
    </submittedName>
</protein>
<dbReference type="OrthoDB" id="272077at2759"/>
<feature type="compositionally biased region" description="Polar residues" evidence="2">
    <location>
        <begin position="155"/>
        <end position="165"/>
    </location>
</feature>
<organism evidence="3 4">
    <name type="scientific">Sistotremastrum suecicum HHB10207 ss-3</name>
    <dbReference type="NCBI Taxonomy" id="1314776"/>
    <lineage>
        <taxon>Eukaryota</taxon>
        <taxon>Fungi</taxon>
        <taxon>Dikarya</taxon>
        <taxon>Basidiomycota</taxon>
        <taxon>Agaricomycotina</taxon>
        <taxon>Agaricomycetes</taxon>
        <taxon>Sistotremastrales</taxon>
        <taxon>Sistotremastraceae</taxon>
        <taxon>Sistotremastrum</taxon>
    </lineage>
</organism>
<sequence>MATPPLPPRPYDYNPNQYQQPRKSSLPPPVPPLPPNFRPDPQDYPAPHFADPLVAPRPQKLTSNVPSDMALSLDDQAFSMNQPPISMPVAMPGNRRASGAADSSRYGPPPGAYSPGIPGSPPTSWNNPRTSLYSSPPPVPPQPNYNSSPRPDTLALNQSFQNLTFQDPPRGQPPPPPRPQPSPPRMNAQGQPALTANLPTVQSLSDTQGVTDPAQRIAWAKDVLYLVDRSQGAGGTSSNVGPAKITDPALYDLAGTAVQTILALAPHPPLPAQAPPHLAEAVCLRGKLATSGSFPELIPSNPRTAFRDFEASARAGYGPAWFQLGRDYEGVGDLPRARDCFERGAKAGVESCCYRLGMANLLGQLDLPIDPVKALPLLHRAATLASIEVPQPAYVYGLLLLSEFSHVSIPPALFNPFLPGPNATLQTESRKFVERAAYLGFSPAQYKLGHAYEYADPPFPFDPLLSVQYYSLASQQGEVEADMALSKWFLCGAEGSFDKDERLAYTFAEKAARKGLPSAEFAMGYYLEVGVGGIKDVDAAVKWYTRAAQHGNEDAPERLRALSHPSPNLLSREEHEAITNNKLVRKRTQARNEAVASGRGAISGPGAEAVVNAIRKNSLHQQPQPQPQQVPLPQSTYGPPSGPTTPNELPPGARRPTLAGNGPPPPVAQPPPQTRPQTQNAPVRHSRGQSLVDPGFVPPPPDSRQSPSNRYRNQSPQSRPSGGPHPPRPVHSNSVIPIPASTKGPATFQEMGFQSQKMEEKECRVM</sequence>
<feature type="compositionally biased region" description="Pro residues" evidence="2">
    <location>
        <begin position="26"/>
        <end position="44"/>
    </location>
</feature>
<feature type="region of interest" description="Disordered" evidence="2">
    <location>
        <begin position="1"/>
        <end position="191"/>
    </location>
</feature>
<name>A0A166G9I8_9AGAM</name>
<feature type="compositionally biased region" description="Basic and acidic residues" evidence="2">
    <location>
        <begin position="757"/>
        <end position="766"/>
    </location>
</feature>
<dbReference type="STRING" id="1314776.A0A166G9I8"/>
<gene>
    <name evidence="3" type="ORF">SISSUDRAFT_1000618</name>
</gene>
<dbReference type="Pfam" id="PF08238">
    <property type="entry name" value="Sel1"/>
    <property type="match status" value="5"/>
</dbReference>
<evidence type="ECO:0000313" key="4">
    <source>
        <dbReference type="Proteomes" id="UP000076798"/>
    </source>
</evidence>